<dbReference type="Proteomes" id="UP000251993">
    <property type="component" value="Chromosome"/>
</dbReference>
<dbReference type="GO" id="GO:0009279">
    <property type="term" value="C:cell outer membrane"/>
    <property type="evidence" value="ECO:0007669"/>
    <property type="project" value="UniProtKB-SubCell"/>
</dbReference>
<dbReference type="InterPro" id="IPR037066">
    <property type="entry name" value="Plug_dom_sf"/>
</dbReference>
<dbReference type="Pfam" id="PF13715">
    <property type="entry name" value="CarbopepD_reg_2"/>
    <property type="match status" value="1"/>
</dbReference>
<evidence type="ECO:0000256" key="1">
    <source>
        <dbReference type="ARBA" id="ARBA00004571"/>
    </source>
</evidence>
<keyword evidence="7" id="KW-0408">Iron</keyword>
<feature type="domain" description="TonB-dependent receptor-like beta-barrel" evidence="15">
    <location>
        <begin position="379"/>
        <end position="893"/>
    </location>
</feature>
<proteinExistence type="inferred from homology"/>
<dbReference type="InterPro" id="IPR012910">
    <property type="entry name" value="Plug_dom"/>
</dbReference>
<dbReference type="Gene3D" id="2.40.170.20">
    <property type="entry name" value="TonB-dependent receptor, beta-barrel domain"/>
    <property type="match status" value="1"/>
</dbReference>
<dbReference type="OrthoDB" id="9782587at2"/>
<dbReference type="InterPro" id="IPR008969">
    <property type="entry name" value="CarboxyPept-like_regulatory"/>
</dbReference>
<dbReference type="EMBL" id="CP030850">
    <property type="protein sequence ID" value="AXE20426.1"/>
    <property type="molecule type" value="Genomic_DNA"/>
</dbReference>
<comment type="similarity">
    <text evidence="12 13">Belongs to the TonB-dependent receptor family.</text>
</comment>
<evidence type="ECO:0000259" key="15">
    <source>
        <dbReference type="Pfam" id="PF00593"/>
    </source>
</evidence>
<evidence type="ECO:0000256" key="11">
    <source>
        <dbReference type="ARBA" id="ARBA00023237"/>
    </source>
</evidence>
<dbReference type="SUPFAM" id="SSF49464">
    <property type="entry name" value="Carboxypeptidase regulatory domain-like"/>
    <property type="match status" value="1"/>
</dbReference>
<keyword evidence="4" id="KW-0410">Iron transport</keyword>
<evidence type="ECO:0000256" key="8">
    <source>
        <dbReference type="ARBA" id="ARBA00023065"/>
    </source>
</evidence>
<protein>
    <recommendedName>
        <fullName evidence="19">TonB-dependent receptor</fullName>
    </recommendedName>
</protein>
<comment type="subcellular location">
    <subcellularLocation>
        <location evidence="1 12">Cell outer membrane</location>
        <topology evidence="1 12">Multi-pass membrane protein</topology>
    </subcellularLocation>
</comment>
<name>A0A344TP55_9BACT</name>
<reference evidence="17 18" key="1">
    <citation type="submission" date="2018-07" db="EMBL/GenBank/DDBJ databases">
        <title>Genome sequencing of Runella.</title>
        <authorList>
            <person name="Baek M.-G."/>
            <person name="Yi H."/>
        </authorList>
    </citation>
    <scope>NUCLEOTIDE SEQUENCE [LARGE SCALE GENOMIC DNA]</scope>
    <source>
        <strain evidence="17 18">HYN0085</strain>
    </source>
</reference>
<evidence type="ECO:0008006" key="19">
    <source>
        <dbReference type="Google" id="ProtNLM"/>
    </source>
</evidence>
<feature type="signal peptide" evidence="14">
    <location>
        <begin position="1"/>
        <end position="27"/>
    </location>
</feature>
<dbReference type="Gene3D" id="2.60.40.1120">
    <property type="entry name" value="Carboxypeptidase-like, regulatory domain"/>
    <property type="match status" value="1"/>
</dbReference>
<keyword evidence="11 12" id="KW-0998">Cell outer membrane</keyword>
<keyword evidence="5 12" id="KW-0812">Transmembrane</keyword>
<evidence type="ECO:0000256" key="2">
    <source>
        <dbReference type="ARBA" id="ARBA00022448"/>
    </source>
</evidence>
<organism evidence="17 18">
    <name type="scientific">Runella rosea</name>
    <dbReference type="NCBI Taxonomy" id="2259595"/>
    <lineage>
        <taxon>Bacteria</taxon>
        <taxon>Pseudomonadati</taxon>
        <taxon>Bacteroidota</taxon>
        <taxon>Cytophagia</taxon>
        <taxon>Cytophagales</taxon>
        <taxon>Spirosomataceae</taxon>
        <taxon>Runella</taxon>
    </lineage>
</organism>
<evidence type="ECO:0000313" key="17">
    <source>
        <dbReference type="EMBL" id="AXE20426.1"/>
    </source>
</evidence>
<evidence type="ECO:0000256" key="9">
    <source>
        <dbReference type="ARBA" id="ARBA00023077"/>
    </source>
</evidence>
<evidence type="ECO:0000313" key="18">
    <source>
        <dbReference type="Proteomes" id="UP000251993"/>
    </source>
</evidence>
<dbReference type="RefSeq" id="WP_114069189.1">
    <property type="nucleotide sequence ID" value="NZ_CP030850.1"/>
</dbReference>
<feature type="chain" id="PRO_5016625375" description="TonB-dependent receptor" evidence="14">
    <location>
        <begin position="28"/>
        <end position="948"/>
    </location>
</feature>
<keyword evidence="6 14" id="KW-0732">Signal</keyword>
<evidence type="ECO:0000256" key="5">
    <source>
        <dbReference type="ARBA" id="ARBA00022692"/>
    </source>
</evidence>
<keyword evidence="3 12" id="KW-1134">Transmembrane beta strand</keyword>
<evidence type="ECO:0000256" key="3">
    <source>
        <dbReference type="ARBA" id="ARBA00022452"/>
    </source>
</evidence>
<evidence type="ECO:0000256" key="4">
    <source>
        <dbReference type="ARBA" id="ARBA00022496"/>
    </source>
</evidence>
<evidence type="ECO:0000256" key="12">
    <source>
        <dbReference type="PROSITE-ProRule" id="PRU01360"/>
    </source>
</evidence>
<dbReference type="InterPro" id="IPR039426">
    <property type="entry name" value="TonB-dep_rcpt-like"/>
</dbReference>
<keyword evidence="10 12" id="KW-0472">Membrane</keyword>
<evidence type="ECO:0000256" key="14">
    <source>
        <dbReference type="SAM" id="SignalP"/>
    </source>
</evidence>
<dbReference type="Pfam" id="PF00593">
    <property type="entry name" value="TonB_dep_Rec_b-barrel"/>
    <property type="match status" value="1"/>
</dbReference>
<dbReference type="Pfam" id="PF07715">
    <property type="entry name" value="Plug"/>
    <property type="match status" value="1"/>
</dbReference>
<dbReference type="PROSITE" id="PS52016">
    <property type="entry name" value="TONB_DEPENDENT_REC_3"/>
    <property type="match status" value="1"/>
</dbReference>
<dbReference type="InterPro" id="IPR000531">
    <property type="entry name" value="Beta-barrel_TonB"/>
</dbReference>
<evidence type="ECO:0000259" key="16">
    <source>
        <dbReference type="Pfam" id="PF07715"/>
    </source>
</evidence>
<dbReference type="PANTHER" id="PTHR32552">
    <property type="entry name" value="FERRICHROME IRON RECEPTOR-RELATED"/>
    <property type="match status" value="1"/>
</dbReference>
<keyword evidence="8" id="KW-0406">Ion transport</keyword>
<keyword evidence="9 13" id="KW-0798">TonB box</keyword>
<dbReference type="Gene3D" id="2.170.130.10">
    <property type="entry name" value="TonB-dependent receptor, plug domain"/>
    <property type="match status" value="1"/>
</dbReference>
<evidence type="ECO:0000256" key="10">
    <source>
        <dbReference type="ARBA" id="ARBA00023136"/>
    </source>
</evidence>
<accession>A0A344TP55</accession>
<keyword evidence="2 12" id="KW-0813">Transport</keyword>
<gene>
    <name evidence="17" type="ORF">DR864_23130</name>
</gene>
<dbReference type="SUPFAM" id="SSF56935">
    <property type="entry name" value="Porins"/>
    <property type="match status" value="1"/>
</dbReference>
<keyword evidence="18" id="KW-1185">Reference proteome</keyword>
<evidence type="ECO:0000256" key="13">
    <source>
        <dbReference type="RuleBase" id="RU003357"/>
    </source>
</evidence>
<dbReference type="InterPro" id="IPR036942">
    <property type="entry name" value="Beta-barrel_TonB_sf"/>
</dbReference>
<dbReference type="GO" id="GO:0015344">
    <property type="term" value="F:siderophore uptake transmembrane transporter activity"/>
    <property type="evidence" value="ECO:0007669"/>
    <property type="project" value="TreeGrafter"/>
</dbReference>
<dbReference type="KEGG" id="run:DR864_23130"/>
<sequence>MKKNVLPKGMFALFVLTLFSISTFSQSGNISGKITDAKGEALVGASVVVKGTTKGSSANKTGAFTIENVENGSYTLVTSFIGYQSKEVSVTVPQSGSLSISLQDDAAALDEVVVTGVFDKRTKMNASVAISTLNTRQIEGVVPNSSADLLKNLPGVYVNTSRGEVGNAIYTRGLNYNGGFFYVSMQEDGLPVMGISGLVQPDGYLRADATLSRIEAVRGGTASILGPNAPGGLFNYVSKTGGQTLAGEVRGRFGLEGNGQNPYYRADFNVGGPLSKDKSLTFNVGGFYRNADGPKYPGYKLSYGGQVKANVVKNYKSGSLKLYAKILDDHTAPFEFTPSVDFENPRPAGSFTNTSSTLIQSQQFTVPKALSGASKDIEYDTRKVGSYTEKAIGLNWEQNFGEGWTFNNNFKISNKDNISQTTAVVFPFRVDQVVFYGVSGNVARFGTYEFYNPATGQSYGTVQQLPPAGGGIRFIPNNLTLPGGDVLPNAVFYNPNPYGEVGLNDVIDQATLSKKFKKMTFTGGLYYSSTKAERFSMIPSGQSFATIEDQPKTVAIRYTNLGGAKFELTNPNGITNFGGSGVYENEAKVKQFALFLGHNWDVTEKLNIDWGIRAENFNIKSSFTTPKRVTPDSPTGADGNAATLYDNRIFTANPTQSFDKSLSFSDVISYSFRANYRVNDGLAIYGRYSQGRKTPDLSYFMDIANQQLTSGISVEAQDIKMAELGLKYKSKNLNLFVTPFYTLASNIPNFQIFQNADATYYAPARVYQKIETKGLELEGNYAFNKNFSVRAVGTIQTSVAKEFGVWLANANGPADDVKVTYDGGKNDNIANMFTVTPTYSNDKLTASLNWQYMGKRWANVGNAFQLPAFNAFDLNASYKITKNIQANASVNNILNTYGIMGWAAPGGFPAALDTQGFTKQMLEANKQAIYATLPIMPRAYFLTLSYKF</sequence>
<evidence type="ECO:0000256" key="7">
    <source>
        <dbReference type="ARBA" id="ARBA00023004"/>
    </source>
</evidence>
<feature type="domain" description="TonB-dependent receptor plug" evidence="16">
    <location>
        <begin position="123"/>
        <end position="232"/>
    </location>
</feature>
<evidence type="ECO:0000256" key="6">
    <source>
        <dbReference type="ARBA" id="ARBA00022729"/>
    </source>
</evidence>
<dbReference type="AlphaFoldDB" id="A0A344TP55"/>
<dbReference type="PANTHER" id="PTHR32552:SF89">
    <property type="entry name" value="CATECHOLATE SIDEROPHORE RECEPTOR FIU"/>
    <property type="match status" value="1"/>
</dbReference>